<dbReference type="Pfam" id="PF08281">
    <property type="entry name" value="Sigma70_r4_2"/>
    <property type="match status" value="1"/>
</dbReference>
<dbReference type="SUPFAM" id="SSF88659">
    <property type="entry name" value="Sigma3 and sigma4 domains of RNA polymerase sigma factors"/>
    <property type="match status" value="1"/>
</dbReference>
<protein>
    <recommendedName>
        <fullName evidence="10">RNA polymerase sigma factor</fullName>
    </recommendedName>
</protein>
<dbReference type="InterPro" id="IPR014284">
    <property type="entry name" value="RNA_pol_sigma-70_dom"/>
</dbReference>
<dbReference type="Gene3D" id="1.10.1740.10">
    <property type="match status" value="1"/>
</dbReference>
<dbReference type="Pfam" id="PF04542">
    <property type="entry name" value="Sigma70_r2"/>
    <property type="match status" value="1"/>
</dbReference>
<dbReference type="SUPFAM" id="SSF88946">
    <property type="entry name" value="Sigma2 domain of RNA polymerase sigma factors"/>
    <property type="match status" value="1"/>
</dbReference>
<evidence type="ECO:0000259" key="6">
    <source>
        <dbReference type="Pfam" id="PF04542"/>
    </source>
</evidence>
<sequence>MRRQSLWRQASPWHERTGRDAPAEPSWSPDVTGTTSLRPRPEGPTTAAGNATLPKSTEPIRRRLVSERTVTTTSDCCPNDCGAPAHGDTVRESFESIYTHWHPQLLRWARRRCVDPQEAEDVAQQVFADLWRYSGRYCPRRGEIGPWIYGITVHKAADASAAVARRYEGLRRLIRSPVAANPDVGAGAVERVHMASSLSELPDHKREVLFLAYYLDMTQPEVAGLLDLPLGTVKSHTRRGLRALARRLDAHA</sequence>
<evidence type="ECO:0000256" key="2">
    <source>
        <dbReference type="ARBA" id="ARBA00023015"/>
    </source>
</evidence>
<feature type="region of interest" description="Disordered" evidence="5">
    <location>
        <begin position="1"/>
        <end position="63"/>
    </location>
</feature>
<dbReference type="PANTHER" id="PTHR43133:SF62">
    <property type="entry name" value="RNA POLYMERASE SIGMA FACTOR SIGZ"/>
    <property type="match status" value="1"/>
</dbReference>
<comment type="similarity">
    <text evidence="1">Belongs to the sigma-70 factor family. ECF subfamily.</text>
</comment>
<keyword evidence="2" id="KW-0805">Transcription regulation</keyword>
<dbReference type="InterPro" id="IPR036388">
    <property type="entry name" value="WH-like_DNA-bd_sf"/>
</dbReference>
<dbReference type="InterPro" id="IPR013325">
    <property type="entry name" value="RNA_pol_sigma_r2"/>
</dbReference>
<feature type="domain" description="RNA polymerase sigma-70 region 2" evidence="6">
    <location>
        <begin position="97"/>
        <end position="159"/>
    </location>
</feature>
<dbReference type="Gene3D" id="1.10.10.10">
    <property type="entry name" value="Winged helix-like DNA-binding domain superfamily/Winged helix DNA-binding domain"/>
    <property type="match status" value="1"/>
</dbReference>
<name>A0ABQ3BHQ8_9ACTN</name>
<comment type="caution">
    <text evidence="8">The sequence shown here is derived from an EMBL/GenBank/DDBJ whole genome shotgun (WGS) entry which is preliminary data.</text>
</comment>
<dbReference type="PANTHER" id="PTHR43133">
    <property type="entry name" value="RNA POLYMERASE ECF-TYPE SIGMA FACTO"/>
    <property type="match status" value="1"/>
</dbReference>
<evidence type="ECO:0000256" key="3">
    <source>
        <dbReference type="ARBA" id="ARBA00023082"/>
    </source>
</evidence>
<evidence type="ECO:0000256" key="4">
    <source>
        <dbReference type="ARBA" id="ARBA00023163"/>
    </source>
</evidence>
<evidence type="ECO:0008006" key="10">
    <source>
        <dbReference type="Google" id="ProtNLM"/>
    </source>
</evidence>
<keyword evidence="4" id="KW-0804">Transcription</keyword>
<reference evidence="9" key="1">
    <citation type="journal article" date="2019" name="Int. J. Syst. Evol. Microbiol.">
        <title>The Global Catalogue of Microorganisms (GCM) 10K type strain sequencing project: providing services to taxonomists for standard genome sequencing and annotation.</title>
        <authorList>
            <consortium name="The Broad Institute Genomics Platform"/>
            <consortium name="The Broad Institute Genome Sequencing Center for Infectious Disease"/>
            <person name="Wu L."/>
            <person name="Ma J."/>
        </authorList>
    </citation>
    <scope>NUCLEOTIDE SEQUENCE [LARGE SCALE GENOMIC DNA]</scope>
    <source>
        <strain evidence="9">JCM 4602</strain>
    </source>
</reference>
<dbReference type="CDD" id="cd06171">
    <property type="entry name" value="Sigma70_r4"/>
    <property type="match status" value="1"/>
</dbReference>
<dbReference type="NCBIfam" id="TIGR02937">
    <property type="entry name" value="sigma70-ECF"/>
    <property type="match status" value="1"/>
</dbReference>
<dbReference type="Proteomes" id="UP000624183">
    <property type="component" value="Unassembled WGS sequence"/>
</dbReference>
<keyword evidence="9" id="KW-1185">Reference proteome</keyword>
<evidence type="ECO:0000259" key="7">
    <source>
        <dbReference type="Pfam" id="PF08281"/>
    </source>
</evidence>
<dbReference type="EMBL" id="BMUW01000002">
    <property type="protein sequence ID" value="GGZ45756.1"/>
    <property type="molecule type" value="Genomic_DNA"/>
</dbReference>
<dbReference type="InterPro" id="IPR007627">
    <property type="entry name" value="RNA_pol_sigma70_r2"/>
</dbReference>
<keyword evidence="3" id="KW-0731">Sigma factor</keyword>
<organism evidence="8 9">
    <name type="scientific">Streptomyces rubiginosohelvolus</name>
    <dbReference type="NCBI Taxonomy" id="67362"/>
    <lineage>
        <taxon>Bacteria</taxon>
        <taxon>Bacillati</taxon>
        <taxon>Actinomycetota</taxon>
        <taxon>Actinomycetes</taxon>
        <taxon>Kitasatosporales</taxon>
        <taxon>Streptomycetaceae</taxon>
        <taxon>Streptomyces</taxon>
    </lineage>
</organism>
<dbReference type="InterPro" id="IPR013249">
    <property type="entry name" value="RNA_pol_sigma70_r4_t2"/>
</dbReference>
<evidence type="ECO:0000256" key="1">
    <source>
        <dbReference type="ARBA" id="ARBA00010641"/>
    </source>
</evidence>
<feature type="domain" description="RNA polymerase sigma factor 70 region 4 type 2" evidence="7">
    <location>
        <begin position="198"/>
        <end position="244"/>
    </location>
</feature>
<evidence type="ECO:0000313" key="8">
    <source>
        <dbReference type="EMBL" id="GGZ45756.1"/>
    </source>
</evidence>
<dbReference type="InterPro" id="IPR039425">
    <property type="entry name" value="RNA_pol_sigma-70-like"/>
</dbReference>
<feature type="compositionally biased region" description="Basic and acidic residues" evidence="5">
    <location>
        <begin position="13"/>
        <end position="22"/>
    </location>
</feature>
<gene>
    <name evidence="8" type="ORF">GCM10010328_20370</name>
</gene>
<dbReference type="InterPro" id="IPR013324">
    <property type="entry name" value="RNA_pol_sigma_r3/r4-like"/>
</dbReference>
<evidence type="ECO:0000313" key="9">
    <source>
        <dbReference type="Proteomes" id="UP000624183"/>
    </source>
</evidence>
<evidence type="ECO:0000256" key="5">
    <source>
        <dbReference type="SAM" id="MobiDB-lite"/>
    </source>
</evidence>
<accession>A0ABQ3BHQ8</accession>
<proteinExistence type="inferred from homology"/>